<dbReference type="KEGG" id="glz:GLAREA_01989"/>
<gene>
    <name evidence="3" type="ORF">GLAREA_01989</name>
</gene>
<evidence type="ECO:0000313" key="4">
    <source>
        <dbReference type="Proteomes" id="UP000016922"/>
    </source>
</evidence>
<dbReference type="InterPro" id="IPR019417">
    <property type="entry name" value="DUF2415"/>
</dbReference>
<dbReference type="Pfam" id="PF10313">
    <property type="entry name" value="DUF2415"/>
    <property type="match status" value="1"/>
</dbReference>
<dbReference type="HOGENOM" id="CLU_012621_1_1_1"/>
<accession>S3CHX3</accession>
<dbReference type="PANTHER" id="PTHR43991:SF9">
    <property type="entry name" value="DUF2415 DOMAIN-CONTAINING PROTEIN"/>
    <property type="match status" value="1"/>
</dbReference>
<dbReference type="Pfam" id="PF00400">
    <property type="entry name" value="WD40"/>
    <property type="match status" value="1"/>
</dbReference>
<protein>
    <submittedName>
        <fullName evidence="3">WD40 repeat-like protein</fullName>
    </submittedName>
</protein>
<evidence type="ECO:0000313" key="3">
    <source>
        <dbReference type="EMBL" id="EPE26077.1"/>
    </source>
</evidence>
<dbReference type="AlphaFoldDB" id="S3CHX3"/>
<evidence type="ECO:0000256" key="1">
    <source>
        <dbReference type="SAM" id="MobiDB-lite"/>
    </source>
</evidence>
<keyword evidence="4" id="KW-1185">Reference proteome</keyword>
<dbReference type="InterPro" id="IPR015943">
    <property type="entry name" value="WD40/YVTN_repeat-like_dom_sf"/>
</dbReference>
<dbReference type="RefSeq" id="XP_008087396.1">
    <property type="nucleotide sequence ID" value="XM_008089205.1"/>
</dbReference>
<dbReference type="SUPFAM" id="SSF50978">
    <property type="entry name" value="WD40 repeat-like"/>
    <property type="match status" value="1"/>
</dbReference>
<dbReference type="InterPro" id="IPR001680">
    <property type="entry name" value="WD40_rpt"/>
</dbReference>
<feature type="domain" description="DUF2415" evidence="2">
    <location>
        <begin position="332"/>
        <end position="371"/>
    </location>
</feature>
<dbReference type="Gene3D" id="2.130.10.10">
    <property type="entry name" value="YVTN repeat-like/Quinoprotein amine dehydrogenase"/>
    <property type="match status" value="1"/>
</dbReference>
<evidence type="ECO:0000259" key="2">
    <source>
        <dbReference type="Pfam" id="PF10313"/>
    </source>
</evidence>
<dbReference type="PANTHER" id="PTHR43991">
    <property type="entry name" value="WD REPEAT PROTEIN (AFU_ORTHOLOGUE AFUA_8G05640)-RELATED"/>
    <property type="match status" value="1"/>
</dbReference>
<dbReference type="InterPro" id="IPR036322">
    <property type="entry name" value="WD40_repeat_dom_sf"/>
</dbReference>
<sequence length="708" mass="79449">MAVRNESLYHETEGLILFKPRKHYRALIKTDHWQLKSLISSSQQGIIFYPSGREIFRLDTNNREREVVATLSFDPRCLIASKDWLCCGGDDGKYIAVCLDEGKRRIIGSSSTTADADPDARLPLDLDPSSRSILRETISTSESFLATRIPRGPLSAKTSKIGEEVVNCIELWSPNPDASENAYNVPVAVLSNNDFSVSIVDISASDVLEELVLPDCVNRSVLSPSGVLLATICDDPYLYIHERVVSHIKGNKKNGQHQWVRRRRIHLPGQKRRDSNNMKGSFAVAFSPSGKYLAVATQYGTVCLFDAQKITDDTFDALVKTFTNSRPGPEAGAIRDMAFSPGPFDLLTWTEHSSIFCVADMRNFCLSRQLIKVESLDDEVETVTERLADHVIDPRLRSFRADQSSPGTNTTPDYLGAELERRQGLESERRQLRHHLAREMLDRRQAPLTTEDLEVLHAHGIARRQRDAANAANASRGSAVEISRSLRSDSANLGRTGSAERRVTPANLPPALREFVNPERSATSIRSYINDRNHDRERRGQAELELPRRLHMIQLAAAESALEREARNDGDESNSLERLALARQRLSTIGSGAPYDPWADFEALYHTRFASDSSADRSAPMRLEIEAEDRSDFANRLRRPWVPPGEQSRNRDESLPAQRVVSRTRIVETMGCTWSADGRILYIGAEDGIHEYHVDIQARKIFPSVVLR</sequence>
<dbReference type="Proteomes" id="UP000016922">
    <property type="component" value="Unassembled WGS sequence"/>
</dbReference>
<dbReference type="eggNOG" id="KOG4532">
    <property type="taxonomic scope" value="Eukaryota"/>
</dbReference>
<dbReference type="STRING" id="1116229.S3CHX3"/>
<name>S3CHX3_GLAL2</name>
<dbReference type="OrthoDB" id="64353at2759"/>
<organism evidence="3 4">
    <name type="scientific">Glarea lozoyensis (strain ATCC 20868 / MF5171)</name>
    <dbReference type="NCBI Taxonomy" id="1116229"/>
    <lineage>
        <taxon>Eukaryota</taxon>
        <taxon>Fungi</taxon>
        <taxon>Dikarya</taxon>
        <taxon>Ascomycota</taxon>
        <taxon>Pezizomycotina</taxon>
        <taxon>Leotiomycetes</taxon>
        <taxon>Helotiales</taxon>
        <taxon>Helotiaceae</taxon>
        <taxon>Glarea</taxon>
    </lineage>
</organism>
<dbReference type="OMA" id="CCFTVAF"/>
<reference evidence="3 4" key="1">
    <citation type="journal article" date="2013" name="BMC Genomics">
        <title>Genomics-driven discovery of the pneumocandin biosynthetic gene cluster in the fungus Glarea lozoyensis.</title>
        <authorList>
            <person name="Chen L."/>
            <person name="Yue Q."/>
            <person name="Zhang X."/>
            <person name="Xiang M."/>
            <person name="Wang C."/>
            <person name="Li S."/>
            <person name="Che Y."/>
            <person name="Ortiz-Lopez F.J."/>
            <person name="Bills G.F."/>
            <person name="Liu X."/>
            <person name="An Z."/>
        </authorList>
    </citation>
    <scope>NUCLEOTIDE SEQUENCE [LARGE SCALE GENOMIC DNA]</scope>
    <source>
        <strain evidence="4">ATCC 20868 / MF5171</strain>
    </source>
</reference>
<dbReference type="EMBL" id="KE145371">
    <property type="protein sequence ID" value="EPE26077.1"/>
    <property type="molecule type" value="Genomic_DNA"/>
</dbReference>
<feature type="region of interest" description="Disordered" evidence="1">
    <location>
        <begin position="638"/>
        <end position="657"/>
    </location>
</feature>
<proteinExistence type="predicted"/>
<dbReference type="GeneID" id="19461047"/>